<dbReference type="RefSeq" id="WP_045310343.1">
    <property type="nucleotide sequence ID" value="NZ_JYJG01000029.1"/>
</dbReference>
<sequence length="275" mass="30886">MTVSFAEYQDTSVVDPLRQGDVLEAADPAASLWQRHLVVLTADCDLARAKHHGRVTCVPVLTEHEYLLEMQIPGLRDKAMNKFVDELRKALPPAAPKITDERLRAWPCEEEPDEIVAALGLSGRRADDVKAACESIRLLSRKPETLDDAVKLLIDSQVGAPNPQKRDKIVDGIVNKFRNAYSNPPGDALFLSSIAPRNSLGYFAYLRHLEQVPEAEIALGPDRSALRYRRISRLQDRYTHALVERFAHVFMSIGLPSAYEDVRDLHSEYLGAMYK</sequence>
<dbReference type="OrthoDB" id="4563424at2"/>
<keyword evidence="2" id="KW-1185">Reference proteome</keyword>
<proteinExistence type="predicted"/>
<accession>A0A0F0H7G1</accession>
<reference evidence="1 2" key="1">
    <citation type="submission" date="2015-02" db="EMBL/GenBank/DDBJ databases">
        <authorList>
            <person name="Ju K.-S."/>
            <person name="Doroghazi J.R."/>
            <person name="Metcalf W."/>
        </authorList>
    </citation>
    <scope>NUCLEOTIDE SEQUENCE [LARGE SCALE GENOMIC DNA]</scope>
    <source>
        <strain evidence="1 2">NRRL B-16140</strain>
    </source>
</reference>
<evidence type="ECO:0000313" key="2">
    <source>
        <dbReference type="Proteomes" id="UP000033393"/>
    </source>
</evidence>
<dbReference type="Proteomes" id="UP000033393">
    <property type="component" value="Unassembled WGS sequence"/>
</dbReference>
<name>A0A0F0H7G1_LENAE</name>
<dbReference type="AlphaFoldDB" id="A0A0F0H7G1"/>
<protein>
    <submittedName>
        <fullName evidence="1">Uncharacterized protein</fullName>
    </submittedName>
</protein>
<comment type="caution">
    <text evidence="1">The sequence shown here is derived from an EMBL/GenBank/DDBJ whole genome shotgun (WGS) entry which is preliminary data.</text>
</comment>
<dbReference type="EMBL" id="JYJG01000029">
    <property type="protein sequence ID" value="KJK51659.1"/>
    <property type="molecule type" value="Genomic_DNA"/>
</dbReference>
<gene>
    <name evidence="1" type="ORF">UK23_05920</name>
</gene>
<evidence type="ECO:0000313" key="1">
    <source>
        <dbReference type="EMBL" id="KJK51659.1"/>
    </source>
</evidence>
<dbReference type="PATRIC" id="fig|68170.10.peg.6748"/>
<organism evidence="1 2">
    <name type="scientific">Lentzea aerocolonigenes</name>
    <name type="common">Lechevalieria aerocolonigenes</name>
    <name type="synonym">Saccharothrix aerocolonigenes</name>
    <dbReference type="NCBI Taxonomy" id="68170"/>
    <lineage>
        <taxon>Bacteria</taxon>
        <taxon>Bacillati</taxon>
        <taxon>Actinomycetota</taxon>
        <taxon>Actinomycetes</taxon>
        <taxon>Pseudonocardiales</taxon>
        <taxon>Pseudonocardiaceae</taxon>
        <taxon>Lentzea</taxon>
    </lineage>
</organism>